<keyword evidence="2" id="KW-1133">Transmembrane helix</keyword>
<comment type="caution">
    <text evidence="4">The sequence shown here is derived from an EMBL/GenBank/DDBJ whole genome shotgun (WGS) entry which is preliminary data.</text>
</comment>
<evidence type="ECO:0000313" key="5">
    <source>
        <dbReference type="Proteomes" id="UP000823775"/>
    </source>
</evidence>
<feature type="transmembrane region" description="Helical" evidence="2">
    <location>
        <begin position="117"/>
        <end position="138"/>
    </location>
</feature>
<dbReference type="PANTHER" id="PTHR36721:SF1">
    <property type="entry name" value="OS04G0446401 PROTEIN"/>
    <property type="match status" value="1"/>
</dbReference>
<feature type="compositionally biased region" description="Basic residues" evidence="1">
    <location>
        <begin position="64"/>
        <end position="76"/>
    </location>
</feature>
<evidence type="ECO:0000256" key="1">
    <source>
        <dbReference type="SAM" id="MobiDB-lite"/>
    </source>
</evidence>
<feature type="compositionally biased region" description="Basic and acidic residues" evidence="1">
    <location>
        <begin position="85"/>
        <end position="95"/>
    </location>
</feature>
<feature type="compositionally biased region" description="Basic residues" evidence="1">
    <location>
        <begin position="96"/>
        <end position="111"/>
    </location>
</feature>
<keyword evidence="3" id="KW-0732">Signal</keyword>
<feature type="compositionally biased region" description="Low complexity" evidence="1">
    <location>
        <begin position="24"/>
        <end position="33"/>
    </location>
</feature>
<organism evidence="4 5">
    <name type="scientific">Datura stramonium</name>
    <name type="common">Jimsonweed</name>
    <name type="synonym">Common thornapple</name>
    <dbReference type="NCBI Taxonomy" id="4076"/>
    <lineage>
        <taxon>Eukaryota</taxon>
        <taxon>Viridiplantae</taxon>
        <taxon>Streptophyta</taxon>
        <taxon>Embryophyta</taxon>
        <taxon>Tracheophyta</taxon>
        <taxon>Spermatophyta</taxon>
        <taxon>Magnoliopsida</taxon>
        <taxon>eudicotyledons</taxon>
        <taxon>Gunneridae</taxon>
        <taxon>Pentapetalae</taxon>
        <taxon>asterids</taxon>
        <taxon>lamiids</taxon>
        <taxon>Solanales</taxon>
        <taxon>Solanaceae</taxon>
        <taxon>Solanoideae</taxon>
        <taxon>Datureae</taxon>
        <taxon>Datura</taxon>
    </lineage>
</organism>
<accession>A0ABS8V667</accession>
<dbReference type="PANTHER" id="PTHR36721">
    <property type="entry name" value="PROLINE-RICH FAMILY PROTEIN"/>
    <property type="match status" value="1"/>
</dbReference>
<keyword evidence="2" id="KW-0812">Transmembrane</keyword>
<feature type="compositionally biased region" description="Pro residues" evidence="1">
    <location>
        <begin position="34"/>
        <end position="63"/>
    </location>
</feature>
<dbReference type="EMBL" id="JACEIK010003417">
    <property type="protein sequence ID" value="MCD9641649.1"/>
    <property type="molecule type" value="Genomic_DNA"/>
</dbReference>
<feature type="region of interest" description="Disordered" evidence="1">
    <location>
        <begin position="24"/>
        <end position="111"/>
    </location>
</feature>
<name>A0ABS8V667_DATST</name>
<dbReference type="Proteomes" id="UP000823775">
    <property type="component" value="Unassembled WGS sequence"/>
</dbReference>
<evidence type="ECO:0000313" key="4">
    <source>
        <dbReference type="EMBL" id="MCD9641649.1"/>
    </source>
</evidence>
<evidence type="ECO:0000256" key="2">
    <source>
        <dbReference type="SAM" id="Phobius"/>
    </source>
</evidence>
<sequence length="150" mass="16330">MDPSLLILTLGVCFCFLAPAVRSQQNVSPGSQSVPPPSKQSPPPVPPPPPPPPLSPRPPPPPQQKHHPPPPTKSKHSAPEMTTSESKHSNHDTNHHKSHGKSHPPIKQKKPNWGKKLGLMFLGVAAILQVCVVAFLLVKRRQLLKADSRF</sequence>
<keyword evidence="5" id="KW-1185">Reference proteome</keyword>
<protein>
    <submittedName>
        <fullName evidence="4">Uncharacterized protein</fullName>
    </submittedName>
</protein>
<keyword evidence="2" id="KW-0472">Membrane</keyword>
<reference evidence="4 5" key="1">
    <citation type="journal article" date="2021" name="BMC Genomics">
        <title>Datura genome reveals duplications of psychoactive alkaloid biosynthetic genes and high mutation rate following tissue culture.</title>
        <authorList>
            <person name="Rajewski A."/>
            <person name="Carter-House D."/>
            <person name="Stajich J."/>
            <person name="Litt A."/>
        </authorList>
    </citation>
    <scope>NUCLEOTIDE SEQUENCE [LARGE SCALE GENOMIC DNA]</scope>
    <source>
        <strain evidence="4">AR-01</strain>
    </source>
</reference>
<evidence type="ECO:0000256" key="3">
    <source>
        <dbReference type="SAM" id="SignalP"/>
    </source>
</evidence>
<gene>
    <name evidence="4" type="ORF">HAX54_027964</name>
</gene>
<feature type="signal peptide" evidence="3">
    <location>
        <begin position="1"/>
        <end position="23"/>
    </location>
</feature>
<feature type="chain" id="PRO_5046623438" evidence="3">
    <location>
        <begin position="24"/>
        <end position="150"/>
    </location>
</feature>
<proteinExistence type="predicted"/>